<name>I0UU25_9MICC</name>
<reference evidence="1" key="1">
    <citation type="submission" date="2012-03" db="EMBL/GenBank/DDBJ databases">
        <authorList>
            <person name="Durkin A.S."/>
            <person name="McCorrison J."/>
            <person name="Torralba M."/>
            <person name="Gillis M."/>
            <person name="Methe B."/>
            <person name="Sutton G."/>
            <person name="Nelson K.E."/>
        </authorList>
    </citation>
    <scope>NUCLEOTIDE SEQUENCE [LARGE SCALE GENOMIC DNA]</scope>
    <source>
        <strain evidence="1">F0474</strain>
    </source>
</reference>
<evidence type="ECO:0000313" key="2">
    <source>
        <dbReference type="Proteomes" id="UP000004863"/>
    </source>
</evidence>
<dbReference type="EMBL" id="AJJQ01000023">
    <property type="protein sequence ID" value="EID51378.1"/>
    <property type="molecule type" value="Genomic_DNA"/>
</dbReference>
<keyword evidence="2" id="KW-1185">Reference proteome</keyword>
<protein>
    <submittedName>
        <fullName evidence="1">Uncharacterized protein</fullName>
    </submittedName>
</protein>
<accession>I0UU25</accession>
<proteinExistence type="predicted"/>
<evidence type="ECO:0000313" key="1">
    <source>
        <dbReference type="EMBL" id="EID51378.1"/>
    </source>
</evidence>
<dbReference type="Proteomes" id="UP000004863">
    <property type="component" value="Unassembled WGS sequence"/>
</dbReference>
<dbReference type="PATRIC" id="fig|1125724.3.peg.904"/>
<comment type="caution">
    <text evidence="1">The sequence shown here is derived from an EMBL/GenBank/DDBJ whole genome shotgun (WGS) entry which is preliminary data.</text>
</comment>
<sequence>MKNEGAGKFKTHQHLYKFAATEIKLSFLNRGLKPSYSP</sequence>
<gene>
    <name evidence="1" type="ORF">HMPREF1324_2148</name>
</gene>
<organism evidence="1 2">
    <name type="scientific">Rothia aeria F0474</name>
    <dbReference type="NCBI Taxonomy" id="1125724"/>
    <lineage>
        <taxon>Bacteria</taxon>
        <taxon>Bacillati</taxon>
        <taxon>Actinomycetota</taxon>
        <taxon>Actinomycetes</taxon>
        <taxon>Micrococcales</taxon>
        <taxon>Micrococcaceae</taxon>
        <taxon>Rothia</taxon>
    </lineage>
</organism>
<dbReference type="AlphaFoldDB" id="I0UU25"/>